<sequence>MKAALDTNILAYAEGVNGVSDAAKRSAARDLIDRLPSSFFVLPVQVLGELFQILIRKGGHSPADARGKILDWSEAFSVAETSATVLPAAADLVVDHRFSLWDAVILSVAAEAGCSLLLSEDMQDGFVWRGVTIVNPFSSSGHSRLKRLFDLQDR</sequence>
<dbReference type="Proteomes" id="UP000264702">
    <property type="component" value="Unassembled WGS sequence"/>
</dbReference>
<dbReference type="CDD" id="cd18692">
    <property type="entry name" value="PIN_VapC-like"/>
    <property type="match status" value="1"/>
</dbReference>
<keyword evidence="3" id="KW-1185">Reference proteome</keyword>
<dbReference type="Pfam" id="PF01850">
    <property type="entry name" value="PIN"/>
    <property type="match status" value="1"/>
</dbReference>
<dbReference type="AlphaFoldDB" id="A0A372IQ35"/>
<dbReference type="SUPFAM" id="SSF88723">
    <property type="entry name" value="PIN domain-like"/>
    <property type="match status" value="1"/>
</dbReference>
<evidence type="ECO:0000313" key="3">
    <source>
        <dbReference type="Proteomes" id="UP000264702"/>
    </source>
</evidence>
<comment type="caution">
    <text evidence="2">The sequence shown here is derived from an EMBL/GenBank/DDBJ whole genome shotgun (WGS) entry which is preliminary data.</text>
</comment>
<organism evidence="2 3">
    <name type="scientific">Paracidobacterium acidisoli</name>
    <dbReference type="NCBI Taxonomy" id="2303751"/>
    <lineage>
        <taxon>Bacteria</taxon>
        <taxon>Pseudomonadati</taxon>
        <taxon>Acidobacteriota</taxon>
        <taxon>Terriglobia</taxon>
        <taxon>Terriglobales</taxon>
        <taxon>Acidobacteriaceae</taxon>
        <taxon>Paracidobacterium</taxon>
    </lineage>
</organism>
<reference evidence="2 3" key="1">
    <citation type="submission" date="2018-08" db="EMBL/GenBank/DDBJ databases">
        <title>Acidipila sp. 4G-K13, an acidobacterium isolated from forest soil.</title>
        <authorList>
            <person name="Gao Z.-H."/>
            <person name="Qiu L.-H."/>
        </authorList>
    </citation>
    <scope>NUCLEOTIDE SEQUENCE [LARGE SCALE GENOMIC DNA]</scope>
    <source>
        <strain evidence="2 3">4G-K13</strain>
    </source>
</reference>
<dbReference type="RefSeq" id="WP_117299304.1">
    <property type="nucleotide sequence ID" value="NZ_QVQT02000003.1"/>
</dbReference>
<dbReference type="InterPro" id="IPR029060">
    <property type="entry name" value="PIN-like_dom_sf"/>
</dbReference>
<dbReference type="Gene3D" id="3.40.50.1010">
    <property type="entry name" value="5'-nuclease"/>
    <property type="match status" value="1"/>
</dbReference>
<dbReference type="InterPro" id="IPR002716">
    <property type="entry name" value="PIN_dom"/>
</dbReference>
<evidence type="ECO:0000259" key="1">
    <source>
        <dbReference type="Pfam" id="PF01850"/>
    </source>
</evidence>
<name>A0A372IQ35_9BACT</name>
<proteinExistence type="predicted"/>
<accession>A0A372IQ35</accession>
<dbReference type="OrthoDB" id="163436at2"/>
<feature type="domain" description="PIN" evidence="1">
    <location>
        <begin position="5"/>
        <end position="121"/>
    </location>
</feature>
<dbReference type="EMBL" id="QVQT01000003">
    <property type="protein sequence ID" value="RFU17057.1"/>
    <property type="molecule type" value="Genomic_DNA"/>
</dbReference>
<protein>
    <submittedName>
        <fullName evidence="2">PIN domain-containing protein</fullName>
    </submittedName>
</protein>
<evidence type="ECO:0000313" key="2">
    <source>
        <dbReference type="EMBL" id="RFU17057.1"/>
    </source>
</evidence>
<gene>
    <name evidence="2" type="ORF">D0Y96_10160</name>
</gene>